<dbReference type="Gene3D" id="3.40.190.10">
    <property type="entry name" value="Periplasmic binding protein-like II"/>
    <property type="match status" value="2"/>
</dbReference>
<protein>
    <submittedName>
        <fullName evidence="3">Extracellular solute-binding protein</fullName>
    </submittedName>
</protein>
<keyword evidence="1 2" id="KW-0732">Signal</keyword>
<dbReference type="InterPro" id="IPR006059">
    <property type="entry name" value="SBP"/>
</dbReference>
<dbReference type="RefSeq" id="WP_422865435.1">
    <property type="nucleotide sequence ID" value="NZ_JAMSKV010000018.1"/>
</dbReference>
<reference evidence="3 4" key="1">
    <citation type="submission" date="2022-06" db="EMBL/GenBank/DDBJ databases">
        <title>Endosaccharibacter gen. nov., sp. nov., endophytic bacteria isolated from sugarcane.</title>
        <authorList>
            <person name="Pitiwittayakul N."/>
            <person name="Yukphan P."/>
            <person name="Charoenyingcharoen P."/>
            <person name="Tanasupawat S."/>
        </authorList>
    </citation>
    <scope>NUCLEOTIDE SEQUENCE [LARGE SCALE GENOMIC DNA]</scope>
    <source>
        <strain evidence="3 4">KSS8</strain>
    </source>
</reference>
<evidence type="ECO:0000256" key="2">
    <source>
        <dbReference type="SAM" id="SignalP"/>
    </source>
</evidence>
<organism evidence="3 4">
    <name type="scientific">Endosaccharibacter trunci</name>
    <dbReference type="NCBI Taxonomy" id="2812733"/>
    <lineage>
        <taxon>Bacteria</taxon>
        <taxon>Pseudomonadati</taxon>
        <taxon>Pseudomonadota</taxon>
        <taxon>Alphaproteobacteria</taxon>
        <taxon>Acetobacterales</taxon>
        <taxon>Acetobacteraceae</taxon>
        <taxon>Endosaccharibacter</taxon>
    </lineage>
</organism>
<dbReference type="SUPFAM" id="SSF53850">
    <property type="entry name" value="Periplasmic binding protein-like II"/>
    <property type="match status" value="1"/>
</dbReference>
<accession>A0ABT1WCF4</accession>
<evidence type="ECO:0000256" key="1">
    <source>
        <dbReference type="ARBA" id="ARBA00022729"/>
    </source>
</evidence>
<dbReference type="Pfam" id="PF13416">
    <property type="entry name" value="SBP_bac_8"/>
    <property type="match status" value="1"/>
</dbReference>
<dbReference type="Proteomes" id="UP001524587">
    <property type="component" value="Unassembled WGS sequence"/>
</dbReference>
<evidence type="ECO:0000313" key="4">
    <source>
        <dbReference type="Proteomes" id="UP001524587"/>
    </source>
</evidence>
<proteinExistence type="predicted"/>
<dbReference type="PANTHER" id="PTHR30222:SF2">
    <property type="entry name" value="ABC TRANSPORTER SUBSTRATE-BINDING PROTEIN"/>
    <property type="match status" value="1"/>
</dbReference>
<feature type="signal peptide" evidence="2">
    <location>
        <begin position="1"/>
        <end position="21"/>
    </location>
</feature>
<feature type="chain" id="PRO_5045405951" evidence="2">
    <location>
        <begin position="22"/>
        <end position="393"/>
    </location>
</feature>
<name>A0ABT1WCF4_9PROT</name>
<sequence length="393" mass="41895">MRILPIIAVPASLTRSAKALACVAAGLLAMFGPDSGARARGAHPSARTVPPPIEVASLGGALQDAQQAAFFGPFAAAAKRRVRVSRWDGTLAALQGDGHGAAPIGGSDLALMDDSSALAACSKGLLLPIDPSAIPALGVGNGPLDVDSVSPCGIGAFRSDLVLAWDKSRIDTPPNWSMFWDVARRPGKRGLARDPRGTLEIALLADGVSPDALYRTLGTDAGLDRAFRKLDQLKPYVVWWRNPAEAVRIIETGAVLMTSAPNGEIAIANREGHRDFGIQWENSLSTMVDWVLPGHPPANPTTTRLTEGERDAYALINFTLEPARQLQFVSRYPAQSLLRKDPAAAESLPVDSANTAEHREDAIHVDAAFWAEHLPAIQARFDRWLAGTTPNRP</sequence>
<comment type="caution">
    <text evidence="3">The sequence shown here is derived from an EMBL/GenBank/DDBJ whole genome shotgun (WGS) entry which is preliminary data.</text>
</comment>
<dbReference type="PANTHER" id="PTHR30222">
    <property type="entry name" value="SPERMIDINE/PUTRESCINE-BINDING PERIPLASMIC PROTEIN"/>
    <property type="match status" value="1"/>
</dbReference>
<evidence type="ECO:0000313" key="3">
    <source>
        <dbReference type="EMBL" id="MCQ8279947.1"/>
    </source>
</evidence>
<keyword evidence="4" id="KW-1185">Reference proteome</keyword>
<dbReference type="EMBL" id="JAMSKV010000018">
    <property type="protein sequence ID" value="MCQ8279947.1"/>
    <property type="molecule type" value="Genomic_DNA"/>
</dbReference>
<gene>
    <name evidence="3" type="ORF">NFI95_16005</name>
</gene>